<dbReference type="InterPro" id="IPR001650">
    <property type="entry name" value="Helicase_C-like"/>
</dbReference>
<feature type="domain" description="HD Cas3-type" evidence="13">
    <location>
        <begin position="10"/>
        <end position="171"/>
    </location>
</feature>
<dbReference type="InterPro" id="IPR050079">
    <property type="entry name" value="DEAD_box_RNA_helicase"/>
</dbReference>
<dbReference type="InterPro" id="IPR027417">
    <property type="entry name" value="P-loop_NTPase"/>
</dbReference>
<keyword evidence="15" id="KW-1185">Reference proteome</keyword>
<evidence type="ECO:0000256" key="1">
    <source>
        <dbReference type="ARBA" id="ARBA00006847"/>
    </source>
</evidence>
<dbReference type="InterPro" id="IPR006474">
    <property type="entry name" value="Helicase_Cas3_CRISPR-ass_core"/>
</dbReference>
<dbReference type="NCBIfam" id="TIGR01587">
    <property type="entry name" value="cas3_core"/>
    <property type="match status" value="1"/>
</dbReference>
<comment type="caution">
    <text evidence="14">The sequence shown here is derived from an EMBL/GenBank/DDBJ whole genome shotgun (WGS) entry which is preliminary data.</text>
</comment>
<dbReference type="Gene3D" id="3.40.50.300">
    <property type="entry name" value="P-loop containing nucleotide triphosphate hydrolases"/>
    <property type="match status" value="2"/>
</dbReference>
<dbReference type="InterPro" id="IPR038257">
    <property type="entry name" value="CRISPR-assoc_Cas3_HD_sf"/>
</dbReference>
<dbReference type="SMART" id="SM00487">
    <property type="entry name" value="DEXDc"/>
    <property type="match status" value="1"/>
</dbReference>
<dbReference type="GO" id="GO:0005829">
    <property type="term" value="C:cytosol"/>
    <property type="evidence" value="ECO:0007669"/>
    <property type="project" value="TreeGrafter"/>
</dbReference>
<dbReference type="GO" id="GO:0046872">
    <property type="term" value="F:metal ion binding"/>
    <property type="evidence" value="ECO:0007669"/>
    <property type="project" value="UniProtKB-KW"/>
</dbReference>
<protein>
    <submittedName>
        <fullName evidence="14">CRISPR-associated helicase Cas3</fullName>
    </submittedName>
</protein>
<dbReference type="SUPFAM" id="SSF109604">
    <property type="entry name" value="HD-domain/PDEase-like"/>
    <property type="match status" value="1"/>
</dbReference>
<evidence type="ECO:0000313" key="15">
    <source>
        <dbReference type="Proteomes" id="UP000295710"/>
    </source>
</evidence>
<keyword evidence="8" id="KW-0067">ATP-binding</keyword>
<comment type="similarity">
    <text evidence="10">Belongs to the DEAD box helicase family.</text>
</comment>
<keyword evidence="4" id="KW-0479">Metal-binding</keyword>
<keyword evidence="5" id="KW-0547">Nucleotide-binding</keyword>
<evidence type="ECO:0000256" key="9">
    <source>
        <dbReference type="ARBA" id="ARBA00023118"/>
    </source>
</evidence>
<comment type="similarity">
    <text evidence="1">In the N-terminal section; belongs to the CRISPR-associated nuclease Cas3-HD family.</text>
</comment>
<evidence type="ECO:0000259" key="12">
    <source>
        <dbReference type="PROSITE" id="PS51194"/>
    </source>
</evidence>
<dbReference type="CDD" id="cd09641">
    <property type="entry name" value="Cas3''_I"/>
    <property type="match status" value="1"/>
</dbReference>
<dbReference type="InterPro" id="IPR006674">
    <property type="entry name" value="HD_domain"/>
</dbReference>
<dbReference type="GO" id="GO:0051607">
    <property type="term" value="P:defense response to virus"/>
    <property type="evidence" value="ECO:0007669"/>
    <property type="project" value="UniProtKB-KW"/>
</dbReference>
<evidence type="ECO:0000259" key="13">
    <source>
        <dbReference type="PROSITE" id="PS51643"/>
    </source>
</evidence>
<comment type="similarity">
    <text evidence="2">In the central section; belongs to the CRISPR-associated helicase Cas3 family.</text>
</comment>
<keyword evidence="3" id="KW-0540">Nuclease</keyword>
<dbReference type="Pfam" id="PF22590">
    <property type="entry name" value="Cas3-like_C_2"/>
    <property type="match status" value="1"/>
</dbReference>
<accession>A0A4R4FE76</accession>
<dbReference type="GO" id="GO:0016787">
    <property type="term" value="F:hydrolase activity"/>
    <property type="evidence" value="ECO:0007669"/>
    <property type="project" value="UniProtKB-KW"/>
</dbReference>
<dbReference type="NCBIfam" id="TIGR01596">
    <property type="entry name" value="cas3_HD"/>
    <property type="match status" value="1"/>
</dbReference>
<dbReference type="InterPro" id="IPR006483">
    <property type="entry name" value="CRISPR-assoc_Cas3_HD"/>
</dbReference>
<evidence type="ECO:0000256" key="2">
    <source>
        <dbReference type="ARBA" id="ARBA00009046"/>
    </source>
</evidence>
<proteinExistence type="inferred from homology"/>
<dbReference type="GO" id="GO:0005524">
    <property type="term" value="F:ATP binding"/>
    <property type="evidence" value="ECO:0007669"/>
    <property type="project" value="UniProtKB-KW"/>
</dbReference>
<dbReference type="RefSeq" id="WP_132277631.1">
    <property type="nucleotide sequence ID" value="NZ_JAOBST010000002.1"/>
</dbReference>
<dbReference type="GO" id="GO:0003676">
    <property type="term" value="F:nucleic acid binding"/>
    <property type="evidence" value="ECO:0007669"/>
    <property type="project" value="InterPro"/>
</dbReference>
<evidence type="ECO:0000256" key="10">
    <source>
        <dbReference type="ARBA" id="ARBA00038437"/>
    </source>
</evidence>
<name>A0A4R4FE76_9FIRM</name>
<gene>
    <name evidence="14" type="primary">cas3</name>
    <name evidence="14" type="ORF">E1963_10030</name>
</gene>
<dbReference type="GO" id="GO:0003724">
    <property type="term" value="F:RNA helicase activity"/>
    <property type="evidence" value="ECO:0007669"/>
    <property type="project" value="TreeGrafter"/>
</dbReference>
<keyword evidence="7" id="KW-0347">Helicase</keyword>
<dbReference type="AlphaFoldDB" id="A0A4R4FE76"/>
<dbReference type="InterPro" id="IPR011545">
    <property type="entry name" value="DEAD/DEAH_box_helicase_dom"/>
</dbReference>
<dbReference type="PANTHER" id="PTHR47959">
    <property type="entry name" value="ATP-DEPENDENT RNA HELICASE RHLE-RELATED"/>
    <property type="match status" value="1"/>
</dbReference>
<evidence type="ECO:0000256" key="3">
    <source>
        <dbReference type="ARBA" id="ARBA00022722"/>
    </source>
</evidence>
<dbReference type="PROSITE" id="PS51194">
    <property type="entry name" value="HELICASE_CTER"/>
    <property type="match status" value="1"/>
</dbReference>
<dbReference type="GO" id="GO:0004518">
    <property type="term" value="F:nuclease activity"/>
    <property type="evidence" value="ECO:0007669"/>
    <property type="project" value="UniProtKB-KW"/>
</dbReference>
<keyword evidence="9" id="KW-0051">Antiviral defense</keyword>
<sequence length="714" mass="81631">MEYIAHISEDKEHIQTVMEHLEGTAELARQFSDAFGFGDWGYCCGKLHDIGKYSQKFQKRIWGSEVRVDHATAGAKVCHEKGGFYTALAYCIAGHHAGLPDTGERSDTGDSSTYCGRLKKKIEDYQEYRKEIEVPELKSSFFPLSRNKDAGFTISFFTRMLYSCLVDADYLDTEAFMNGGNAGRTAGDSMEVLWHRLDSHIGGWLANEEEQTINGRRTEILKHCIRSGTEEKGLFRLTVPTGGGKTIASLAFALRHAVEHDMQHIIYVIPYTSIIEQNAKVFGDILGSENVLEHHSNINYESTEELKPMQLAAENWDKPVIVTTNVQFFESLFSNKPSKCRKLHNIAKSVLIFDEAQMLPNDYLKPCVAALEEIVRHYESTIVLCTATQPALEDMFDSDMRFRELCPRMDEQFQFFKRSQIKKLEEMTEEELVKRLKGEQQALCILNTKKAVQKIYGEMKQEGVFHLSTFMYPIHRKRTLQSIRERLRKGSRCVVIATSLVEAGVDLDFGTVYRQTAGIDSIIQAAGRCNREGRRKAEESITYVFQLKQVQKVPGQQQQIDTADIILREYEDISQLEAIEEYFARLYKFRGESLDKKRIMELFQKGRFQFAKAGKEFRLIEEDTKTVFIIREGRAKEILEGLRYKGMTRTLMREAGGYCVNVYDNAFRCLYGAGMLVAVSEDAGDDFFVLRDEDGYSEETGLQIDAEIGTDIWF</sequence>
<organism evidence="14 15">
    <name type="scientific">Extibacter muris</name>
    <dbReference type="NCBI Taxonomy" id="1796622"/>
    <lineage>
        <taxon>Bacteria</taxon>
        <taxon>Bacillati</taxon>
        <taxon>Bacillota</taxon>
        <taxon>Clostridia</taxon>
        <taxon>Lachnospirales</taxon>
        <taxon>Lachnospiraceae</taxon>
        <taxon>Extibacter</taxon>
    </lineage>
</organism>
<evidence type="ECO:0000256" key="6">
    <source>
        <dbReference type="ARBA" id="ARBA00022801"/>
    </source>
</evidence>
<evidence type="ECO:0000256" key="4">
    <source>
        <dbReference type="ARBA" id="ARBA00022723"/>
    </source>
</evidence>
<dbReference type="PROSITE" id="PS51192">
    <property type="entry name" value="HELICASE_ATP_BIND_1"/>
    <property type="match status" value="1"/>
</dbReference>
<evidence type="ECO:0000256" key="7">
    <source>
        <dbReference type="ARBA" id="ARBA00022806"/>
    </source>
</evidence>
<evidence type="ECO:0000313" key="14">
    <source>
        <dbReference type="EMBL" id="TDA21671.1"/>
    </source>
</evidence>
<dbReference type="PROSITE" id="PS51643">
    <property type="entry name" value="HD_CAS3"/>
    <property type="match status" value="1"/>
</dbReference>
<dbReference type="EMBL" id="SMMX01000007">
    <property type="protein sequence ID" value="TDA21671.1"/>
    <property type="molecule type" value="Genomic_DNA"/>
</dbReference>
<evidence type="ECO:0000256" key="8">
    <source>
        <dbReference type="ARBA" id="ARBA00022840"/>
    </source>
</evidence>
<dbReference type="Gene3D" id="1.10.3210.30">
    <property type="match status" value="1"/>
</dbReference>
<dbReference type="PANTHER" id="PTHR47959:SF16">
    <property type="entry name" value="CRISPR-ASSOCIATED NUCLEASE_HELICASE CAS3-RELATED"/>
    <property type="match status" value="1"/>
</dbReference>
<evidence type="ECO:0000259" key="11">
    <source>
        <dbReference type="PROSITE" id="PS51192"/>
    </source>
</evidence>
<dbReference type="InterPro" id="IPR054712">
    <property type="entry name" value="Cas3-like_dom"/>
</dbReference>
<reference evidence="14 15" key="1">
    <citation type="journal article" date="2016" name="Nat. Microbiol.">
        <title>The Mouse Intestinal Bacterial Collection (miBC) provides host-specific insight into cultured diversity and functional potential of the gut microbiota.</title>
        <authorList>
            <person name="Lagkouvardos I."/>
            <person name="Pukall R."/>
            <person name="Abt B."/>
            <person name="Foesel B.U."/>
            <person name="Meier-Kolthoff J.P."/>
            <person name="Kumar N."/>
            <person name="Bresciani A."/>
            <person name="Martinez I."/>
            <person name="Just S."/>
            <person name="Ziegler C."/>
            <person name="Brugiroux S."/>
            <person name="Garzetti D."/>
            <person name="Wenning M."/>
            <person name="Bui T.P."/>
            <person name="Wang J."/>
            <person name="Hugenholtz F."/>
            <person name="Plugge C.M."/>
            <person name="Peterson D.A."/>
            <person name="Hornef M.W."/>
            <person name="Baines J.F."/>
            <person name="Smidt H."/>
            <person name="Walter J."/>
            <person name="Kristiansen K."/>
            <person name="Nielsen H.B."/>
            <person name="Haller D."/>
            <person name="Overmann J."/>
            <person name="Stecher B."/>
            <person name="Clavel T."/>
        </authorList>
    </citation>
    <scope>NUCLEOTIDE SEQUENCE [LARGE SCALE GENOMIC DNA]</scope>
    <source>
        <strain evidence="14 15">DSM 28560</strain>
    </source>
</reference>
<dbReference type="SUPFAM" id="SSF52540">
    <property type="entry name" value="P-loop containing nucleoside triphosphate hydrolases"/>
    <property type="match status" value="1"/>
</dbReference>
<dbReference type="InterPro" id="IPR014001">
    <property type="entry name" value="Helicase_ATP-bd"/>
</dbReference>
<dbReference type="Pfam" id="PF01966">
    <property type="entry name" value="HD"/>
    <property type="match status" value="1"/>
</dbReference>
<dbReference type="Proteomes" id="UP000295710">
    <property type="component" value="Unassembled WGS sequence"/>
</dbReference>
<evidence type="ECO:0000256" key="5">
    <source>
        <dbReference type="ARBA" id="ARBA00022741"/>
    </source>
</evidence>
<dbReference type="CDD" id="cd17930">
    <property type="entry name" value="DEXHc_cas3"/>
    <property type="match status" value="1"/>
</dbReference>
<keyword evidence="6" id="KW-0378">Hydrolase</keyword>
<dbReference type="Pfam" id="PF00270">
    <property type="entry name" value="DEAD"/>
    <property type="match status" value="1"/>
</dbReference>
<feature type="domain" description="Helicase C-terminal" evidence="12">
    <location>
        <begin position="420"/>
        <end position="574"/>
    </location>
</feature>
<feature type="domain" description="Helicase ATP-binding" evidence="11">
    <location>
        <begin position="226"/>
        <end position="407"/>
    </location>
</feature>